<keyword evidence="6 8" id="KW-0645">Protease</keyword>
<dbReference type="PRINTS" id="PR00793">
    <property type="entry name" value="PROAMNOPTASE"/>
</dbReference>
<dbReference type="PRINTS" id="PR00111">
    <property type="entry name" value="ABHYDROLASE"/>
</dbReference>
<evidence type="ECO:0000256" key="2">
    <source>
        <dbReference type="ARBA" id="ARBA00004496"/>
    </source>
</evidence>
<comment type="catalytic activity">
    <reaction evidence="1 8 10">
        <text>Release of N-terminal proline from a peptide.</text>
        <dbReference type="EC" id="3.4.11.5"/>
    </reaction>
</comment>
<dbReference type="GO" id="GO:0006508">
    <property type="term" value="P:proteolysis"/>
    <property type="evidence" value="ECO:0007669"/>
    <property type="project" value="UniProtKB-KW"/>
</dbReference>
<dbReference type="SUPFAM" id="SSF53474">
    <property type="entry name" value="alpha/beta-Hydrolases"/>
    <property type="match status" value="1"/>
</dbReference>
<keyword evidence="13" id="KW-1185">Reference proteome</keyword>
<evidence type="ECO:0000256" key="1">
    <source>
        <dbReference type="ARBA" id="ARBA00001585"/>
    </source>
</evidence>
<proteinExistence type="inferred from homology"/>
<name>A0A3L9ZYP2_9BACT</name>
<sequence>MEKYPLTEPFKKGFLNVSKIHTIYYEEVGNKDGEAVLYIHGGPGGSIKPEDRQYFDPKFYHAVLFDQRGCGKSTPSAEIKENTTLDLVEDIEKLRKYLGIEKWVVFGGSWGSTLSLIYAISHPERVKALVLRGVYLGTKEENEWLYNQAKTFFPDKYEDLVSILDQKDTDLIKAYYPLLNNKNKKIAQNAAYHWAKWELSLVALKQIPNLEEVLSNSKFNLEIARLENHYFHNDIFLEDNFILKNINKIKDIKTYIIQGRYDMVCPPISAYKISKKLNNCNLHFAPTSGHSSYEIEISEGLVDALEDLKKHLK</sequence>
<dbReference type="InterPro" id="IPR029058">
    <property type="entry name" value="AB_hydrolase_fold"/>
</dbReference>
<dbReference type="GO" id="GO:0004177">
    <property type="term" value="F:aminopeptidase activity"/>
    <property type="evidence" value="ECO:0007669"/>
    <property type="project" value="UniProtKB-UniRule"/>
</dbReference>
<comment type="caution">
    <text evidence="12">The sequence shown here is derived from an EMBL/GenBank/DDBJ whole genome shotgun (WGS) entry which is preliminary data.</text>
</comment>
<feature type="active site" evidence="9">
    <location>
        <position position="262"/>
    </location>
</feature>
<organism evidence="12 13">
    <name type="scientific">Metamycoplasma subdolum</name>
    <dbReference type="NCBI Taxonomy" id="92407"/>
    <lineage>
        <taxon>Bacteria</taxon>
        <taxon>Bacillati</taxon>
        <taxon>Mycoplasmatota</taxon>
        <taxon>Mycoplasmoidales</taxon>
        <taxon>Metamycoplasmataceae</taxon>
        <taxon>Metamycoplasma</taxon>
    </lineage>
</organism>
<keyword evidence="7 8" id="KW-0378">Hydrolase</keyword>
<dbReference type="EC" id="3.4.11.5" evidence="8 10"/>
<dbReference type="EMBL" id="REFI01000008">
    <property type="protein sequence ID" value="RMA77570.1"/>
    <property type="molecule type" value="Genomic_DNA"/>
</dbReference>
<dbReference type="NCBIfam" id="TIGR01249">
    <property type="entry name" value="pro_imino_pep_1"/>
    <property type="match status" value="1"/>
</dbReference>
<evidence type="ECO:0000313" key="12">
    <source>
        <dbReference type="EMBL" id="RMA77570.1"/>
    </source>
</evidence>
<dbReference type="GO" id="GO:0005737">
    <property type="term" value="C:cytoplasm"/>
    <property type="evidence" value="ECO:0007669"/>
    <property type="project" value="UniProtKB-SubCell"/>
</dbReference>
<evidence type="ECO:0000256" key="4">
    <source>
        <dbReference type="ARBA" id="ARBA00022438"/>
    </source>
</evidence>
<dbReference type="RefSeq" id="WP_121940884.1">
    <property type="nucleotide sequence ID" value="NZ_CP137846.1"/>
</dbReference>
<comment type="similarity">
    <text evidence="3 8 10">Belongs to the peptidase S33 family.</text>
</comment>
<dbReference type="Gene3D" id="3.40.50.1820">
    <property type="entry name" value="alpha/beta hydrolase"/>
    <property type="match status" value="1"/>
</dbReference>
<dbReference type="InterPro" id="IPR002410">
    <property type="entry name" value="Peptidase_S33"/>
</dbReference>
<evidence type="ECO:0000256" key="8">
    <source>
        <dbReference type="PIRNR" id="PIRNR006431"/>
    </source>
</evidence>
<dbReference type="PANTHER" id="PTHR43722:SF1">
    <property type="entry name" value="PROLINE IMINOPEPTIDASE"/>
    <property type="match status" value="1"/>
</dbReference>
<dbReference type="PANTHER" id="PTHR43722">
    <property type="entry name" value="PROLINE IMINOPEPTIDASE"/>
    <property type="match status" value="1"/>
</dbReference>
<evidence type="ECO:0000256" key="3">
    <source>
        <dbReference type="ARBA" id="ARBA00010088"/>
    </source>
</evidence>
<evidence type="ECO:0000256" key="9">
    <source>
        <dbReference type="PIRSR" id="PIRSR006431-1"/>
    </source>
</evidence>
<accession>A0A3L9ZYP2</accession>
<protein>
    <recommendedName>
        <fullName evidence="8 10">Proline iminopeptidase</fullName>
        <shortName evidence="8">PIP</shortName>
        <ecNumber evidence="8 10">3.4.11.5</ecNumber>
    </recommendedName>
    <alternativeName>
        <fullName evidence="8">Prolyl aminopeptidase</fullName>
    </alternativeName>
</protein>
<feature type="active site" description="Nucleophile" evidence="9">
    <location>
        <position position="109"/>
    </location>
</feature>
<evidence type="ECO:0000259" key="11">
    <source>
        <dbReference type="Pfam" id="PF00561"/>
    </source>
</evidence>
<reference evidence="12 13" key="1">
    <citation type="submission" date="2018-10" db="EMBL/GenBank/DDBJ databases">
        <title>Genomic Encyclopedia of Archaeal and Bacterial Type Strains, Phase II (KMG-II): from individual species to whole genera.</title>
        <authorList>
            <person name="Goeker M."/>
        </authorList>
    </citation>
    <scope>NUCLEOTIDE SEQUENCE [LARGE SCALE GENOMIC DNA]</scope>
    <source>
        <strain evidence="12 13">ATCC 29870</strain>
    </source>
</reference>
<dbReference type="Proteomes" id="UP000267246">
    <property type="component" value="Unassembled WGS sequence"/>
</dbReference>
<comment type="subcellular location">
    <subcellularLocation>
        <location evidence="2 8">Cytoplasm</location>
    </subcellularLocation>
</comment>
<evidence type="ECO:0000256" key="10">
    <source>
        <dbReference type="RuleBase" id="RU003421"/>
    </source>
</evidence>
<dbReference type="AlphaFoldDB" id="A0A3L9ZYP2"/>
<dbReference type="OrthoDB" id="53505at2"/>
<evidence type="ECO:0000256" key="7">
    <source>
        <dbReference type="ARBA" id="ARBA00022801"/>
    </source>
</evidence>
<feature type="active site" description="Proton donor" evidence="9">
    <location>
        <position position="290"/>
    </location>
</feature>
<evidence type="ECO:0000256" key="6">
    <source>
        <dbReference type="ARBA" id="ARBA00022670"/>
    </source>
</evidence>
<dbReference type="Pfam" id="PF00561">
    <property type="entry name" value="Abhydrolase_1"/>
    <property type="match status" value="1"/>
</dbReference>
<dbReference type="InterPro" id="IPR005944">
    <property type="entry name" value="Pro_iminopeptidase"/>
</dbReference>
<dbReference type="PIRSF" id="PIRSF006431">
    <property type="entry name" value="Pept_S33"/>
    <property type="match status" value="1"/>
</dbReference>
<evidence type="ECO:0000313" key="13">
    <source>
        <dbReference type="Proteomes" id="UP000267246"/>
    </source>
</evidence>
<keyword evidence="4 8" id="KW-0031">Aminopeptidase</keyword>
<evidence type="ECO:0000256" key="5">
    <source>
        <dbReference type="ARBA" id="ARBA00022490"/>
    </source>
</evidence>
<keyword evidence="5 8" id="KW-0963">Cytoplasm</keyword>
<dbReference type="InterPro" id="IPR000073">
    <property type="entry name" value="AB_hydrolase_1"/>
</dbReference>
<feature type="domain" description="AB hydrolase-1" evidence="11">
    <location>
        <begin position="35"/>
        <end position="294"/>
    </location>
</feature>
<gene>
    <name evidence="12" type="ORF">JN00_0421</name>
</gene>